<dbReference type="GO" id="GO:0016020">
    <property type="term" value="C:membrane"/>
    <property type="evidence" value="ECO:0007669"/>
    <property type="project" value="UniProtKB-SubCell"/>
</dbReference>
<sequence length="914" mass="100814">MPYPSSKLAVRDSFDDEDVSDDVEDEVFIRDGRNGFKVDEERGVKRPLMAPRRKSKSSQFHSEIGRNPPCRALCAPFCYGFIALAVLLGLILLVVSLVMWFPFPLDKVIKFWKVGEGSQLDSIIVPCTELVVEDVWTRSLPKLTVESAVRLNDVNRDGVMDVIVGYGTGADGHNVPNFMCTLYFDRKTPCLGGVIALDGLTGNTIWQHWTSHPIFTVDCSADLTEDKTSDCLISGKGGVLQLVNGHDGSNVWQFVEQVGGAELHGEPFVDIFSAQFIQDVDGDGLPDVLAAHTQDTPEGMKGCLVLISGKEGKFLQKVATPHQEETYYAPQVLVYLDGASIVMFGTGGQASPGGLYAVPLHQLVKGNMLEVQELYRDEAKGIMSPPVLADLNQDGSEDVVAAMFNSVVIAFNGLTLQPLWNVSFPGSETFSAPTPSYFNDDSIPDFLVKYQNGPGFPVYYSSQTTVLDGKTGTPLLDKPVVDTAGSQMGGLSISVEGLGNDLLLYWTANCLHHEGPTKPFSFMPGSSIQAQSRADLCQMLFNSTLSTQFVALSQHVEPPGIAVYSSEERRELEYNSSVNTSAQAHHYLDTHPDFLDAYRRNTVISNKKKEFEGDTTGASSFRHRGDDSVLGNNVKGKGSNYFYNEGDYLVANQGQNRISNDAGEQEETLASDFQGNSEYLNVRKHGGTHPLEQTWQQQGEEGSIPLTYTNLMGSNPGQNRDSDYEVLYGPMNAESLGGSQQGFPVDTQQEKRTVYRRVKRDAQHVHGLQRLTSLGTVAPPLRTSSNNDTIDLVLVTYWIYPMTEAQLVLGKYKECLEKKQTDINNANGKYHSFDAEMVAKDCFDYKWEEKPVDSVSGQFSLNMGQATVYRLRIACRCRSVGTGERCSTILPFDQQSWPEFMGHNGNGHFRPRNS</sequence>
<evidence type="ECO:0000256" key="1">
    <source>
        <dbReference type="ARBA" id="ARBA00004167"/>
    </source>
</evidence>
<organism evidence="7 8">
    <name type="scientific">Cryptotermes secundus</name>
    <dbReference type="NCBI Taxonomy" id="105785"/>
    <lineage>
        <taxon>Eukaryota</taxon>
        <taxon>Metazoa</taxon>
        <taxon>Ecdysozoa</taxon>
        <taxon>Arthropoda</taxon>
        <taxon>Hexapoda</taxon>
        <taxon>Insecta</taxon>
        <taxon>Pterygota</taxon>
        <taxon>Neoptera</taxon>
        <taxon>Polyneoptera</taxon>
        <taxon>Dictyoptera</taxon>
        <taxon>Blattodea</taxon>
        <taxon>Blattoidea</taxon>
        <taxon>Termitoidae</taxon>
        <taxon>Kalotermitidae</taxon>
        <taxon>Cryptotermitinae</taxon>
        <taxon>Cryptotermes</taxon>
    </lineage>
</organism>
<dbReference type="PANTHER" id="PTHR21419:SF30">
    <property type="entry name" value="IG-LIKE DOMAIN-CONTAINING PROTEIN"/>
    <property type="match status" value="1"/>
</dbReference>
<comment type="caution">
    <text evidence="7">The sequence shown here is derived from an EMBL/GenBank/DDBJ whole genome shotgun (WGS) entry which is preliminary data.</text>
</comment>
<dbReference type="OrthoDB" id="567787at2759"/>
<dbReference type="InterPro" id="IPR028994">
    <property type="entry name" value="Integrin_alpha_N"/>
</dbReference>
<keyword evidence="2 5" id="KW-0812">Transmembrane</keyword>
<keyword evidence="3 5" id="KW-1133">Transmembrane helix</keyword>
<dbReference type="EMBL" id="NEVH01025150">
    <property type="protein sequence ID" value="PNF15659.1"/>
    <property type="molecule type" value="Genomic_DNA"/>
</dbReference>
<name>A0A2J7PH57_9NEOP</name>
<evidence type="ECO:0000259" key="6">
    <source>
        <dbReference type="Pfam" id="PF23727"/>
    </source>
</evidence>
<dbReference type="AlphaFoldDB" id="A0A2J7PH57"/>
<feature type="transmembrane region" description="Helical" evidence="5">
    <location>
        <begin position="77"/>
        <end position="101"/>
    </location>
</feature>
<dbReference type="InterPro" id="IPR015943">
    <property type="entry name" value="WD40/YVTN_repeat-like_dom_sf"/>
</dbReference>
<evidence type="ECO:0000313" key="8">
    <source>
        <dbReference type="Proteomes" id="UP000235965"/>
    </source>
</evidence>
<dbReference type="FunCoup" id="A0A2J7PH57">
    <property type="interactions" value="9"/>
</dbReference>
<dbReference type="InterPro" id="IPR045232">
    <property type="entry name" value="FAM234"/>
</dbReference>
<keyword evidence="4 5" id="KW-0472">Membrane</keyword>
<evidence type="ECO:0000256" key="5">
    <source>
        <dbReference type="SAM" id="Phobius"/>
    </source>
</evidence>
<dbReference type="EMBL" id="NEVH01025150">
    <property type="protein sequence ID" value="PNF15663.1"/>
    <property type="molecule type" value="Genomic_DNA"/>
</dbReference>
<keyword evidence="8" id="KW-1185">Reference proteome</keyword>
<evidence type="ECO:0000256" key="2">
    <source>
        <dbReference type="ARBA" id="ARBA00022692"/>
    </source>
</evidence>
<dbReference type="Pfam" id="PF23727">
    <property type="entry name" value="Beta-prop_FAM234A_B"/>
    <property type="match status" value="1"/>
</dbReference>
<dbReference type="PANTHER" id="PTHR21419">
    <property type="match status" value="1"/>
</dbReference>
<protein>
    <recommendedName>
        <fullName evidence="6">FAM234A/B beta-propeller domain-containing protein</fullName>
    </recommendedName>
</protein>
<dbReference type="InterPro" id="IPR055409">
    <property type="entry name" value="Beta-prop_FAM234A_B"/>
</dbReference>
<evidence type="ECO:0000256" key="3">
    <source>
        <dbReference type="ARBA" id="ARBA00022989"/>
    </source>
</evidence>
<proteinExistence type="predicted"/>
<dbReference type="Gene3D" id="2.130.10.10">
    <property type="entry name" value="YVTN repeat-like/Quinoprotein amine dehydrogenase"/>
    <property type="match status" value="1"/>
</dbReference>
<accession>A0A2J7PH57</accession>
<dbReference type="Proteomes" id="UP000235965">
    <property type="component" value="Unassembled WGS sequence"/>
</dbReference>
<evidence type="ECO:0000313" key="7">
    <source>
        <dbReference type="EMBL" id="PNF15659.1"/>
    </source>
</evidence>
<comment type="subcellular location">
    <subcellularLocation>
        <location evidence="1">Membrane</location>
        <topology evidence="1">Single-pass membrane protein</topology>
    </subcellularLocation>
</comment>
<reference evidence="7 8" key="1">
    <citation type="submission" date="2017-12" db="EMBL/GenBank/DDBJ databases">
        <title>Hemimetabolous genomes reveal molecular basis of termite eusociality.</title>
        <authorList>
            <person name="Harrison M.C."/>
            <person name="Jongepier E."/>
            <person name="Robertson H.M."/>
            <person name="Arning N."/>
            <person name="Bitard-Feildel T."/>
            <person name="Chao H."/>
            <person name="Childers C.P."/>
            <person name="Dinh H."/>
            <person name="Doddapaneni H."/>
            <person name="Dugan S."/>
            <person name="Gowin J."/>
            <person name="Greiner C."/>
            <person name="Han Y."/>
            <person name="Hu H."/>
            <person name="Hughes D.S.T."/>
            <person name="Huylmans A.-K."/>
            <person name="Kemena C."/>
            <person name="Kremer L.P.M."/>
            <person name="Lee S.L."/>
            <person name="Lopez-Ezquerra A."/>
            <person name="Mallet L."/>
            <person name="Monroy-Kuhn J.M."/>
            <person name="Moser A."/>
            <person name="Murali S.C."/>
            <person name="Muzny D.M."/>
            <person name="Otani S."/>
            <person name="Piulachs M.-D."/>
            <person name="Poelchau M."/>
            <person name="Qu J."/>
            <person name="Schaub F."/>
            <person name="Wada-Katsumata A."/>
            <person name="Worley K.C."/>
            <person name="Xie Q."/>
            <person name="Ylla G."/>
            <person name="Poulsen M."/>
            <person name="Gibbs R.A."/>
            <person name="Schal C."/>
            <person name="Richards S."/>
            <person name="Belles X."/>
            <person name="Korb J."/>
            <person name="Bornberg-Bauer E."/>
        </authorList>
    </citation>
    <scope>NUCLEOTIDE SEQUENCE [LARGE SCALE GENOMIC DNA]</scope>
    <source>
        <tissue evidence="7">Whole body</tissue>
    </source>
</reference>
<dbReference type="InParanoid" id="A0A2J7PH57"/>
<evidence type="ECO:0000256" key="4">
    <source>
        <dbReference type="ARBA" id="ARBA00023136"/>
    </source>
</evidence>
<feature type="domain" description="FAM234A/B beta-propeller" evidence="6">
    <location>
        <begin position="148"/>
        <end position="474"/>
    </location>
</feature>
<dbReference type="SUPFAM" id="SSF69318">
    <property type="entry name" value="Integrin alpha N-terminal domain"/>
    <property type="match status" value="1"/>
</dbReference>
<gene>
    <name evidence="7" type="ORF">B7P43_G15594</name>
</gene>